<dbReference type="Proteomes" id="UP000781932">
    <property type="component" value="Unassembled WGS sequence"/>
</dbReference>
<dbReference type="GeneID" id="62168322"/>
<name>A0A9P6LEB8_9PEZI</name>
<accession>A0A9P6LEB8</accession>
<gene>
    <name evidence="1" type="ORF">CkaCkLH20_12535</name>
</gene>
<dbReference type="EMBL" id="JAATWM020000061">
    <property type="protein sequence ID" value="KAF9869926.1"/>
    <property type="molecule type" value="Genomic_DNA"/>
</dbReference>
<dbReference type="OrthoDB" id="4850932at2759"/>
<evidence type="ECO:0000313" key="1">
    <source>
        <dbReference type="EMBL" id="KAF9869926.1"/>
    </source>
</evidence>
<protein>
    <submittedName>
        <fullName evidence="1">Uncharacterized protein</fullName>
    </submittedName>
</protein>
<proteinExistence type="predicted"/>
<dbReference type="RefSeq" id="XP_038739387.1">
    <property type="nucleotide sequence ID" value="XM_038895248.1"/>
</dbReference>
<keyword evidence="2" id="KW-1185">Reference proteome</keyword>
<reference evidence="1" key="2">
    <citation type="submission" date="2020-11" db="EMBL/GenBank/DDBJ databases">
        <title>Whole genome sequencing of Colletotrichum sp.</title>
        <authorList>
            <person name="Li H."/>
        </authorList>
    </citation>
    <scope>NUCLEOTIDE SEQUENCE</scope>
    <source>
        <strain evidence="1">CkLH20</strain>
    </source>
</reference>
<organism evidence="1 2">
    <name type="scientific">Colletotrichum karsti</name>
    <dbReference type="NCBI Taxonomy" id="1095194"/>
    <lineage>
        <taxon>Eukaryota</taxon>
        <taxon>Fungi</taxon>
        <taxon>Dikarya</taxon>
        <taxon>Ascomycota</taxon>
        <taxon>Pezizomycotina</taxon>
        <taxon>Sordariomycetes</taxon>
        <taxon>Hypocreomycetidae</taxon>
        <taxon>Glomerellales</taxon>
        <taxon>Glomerellaceae</taxon>
        <taxon>Colletotrichum</taxon>
        <taxon>Colletotrichum boninense species complex</taxon>
    </lineage>
</organism>
<dbReference type="AlphaFoldDB" id="A0A9P6LEB8"/>
<comment type="caution">
    <text evidence="1">The sequence shown here is derived from an EMBL/GenBank/DDBJ whole genome shotgun (WGS) entry which is preliminary data.</text>
</comment>
<evidence type="ECO:0000313" key="2">
    <source>
        <dbReference type="Proteomes" id="UP000781932"/>
    </source>
</evidence>
<sequence>MILNHISEGNTIQKIGLFASSAEKHNILDLIEPYWRWDTIHEYNTEYFDLDKAASTEKALMDLWKALAEVTKSDKNPALAQQIASVNIDFTENALNAI</sequence>
<reference evidence="1" key="1">
    <citation type="submission" date="2020-03" db="EMBL/GenBank/DDBJ databases">
        <authorList>
            <person name="He L."/>
        </authorList>
    </citation>
    <scope>NUCLEOTIDE SEQUENCE</scope>
    <source>
        <strain evidence="1">CkLH20</strain>
    </source>
</reference>